<feature type="compositionally biased region" description="Polar residues" evidence="7">
    <location>
        <begin position="213"/>
        <end position="277"/>
    </location>
</feature>
<sequence>MNRRRELCRNFQRGSCQFGDRCKFLHAATQTQNKPNPFGFGAHSPSQPLNTAQQQRPNPFGFGVQNNSNGNDASNFGARYQGPAKPFENKWARTPSTNTSQQTETQPQAAVHKCTDSESCKHQIADDFKNEAPLWKLTCYSHCKYGPCDISGDVSYEELRAAAYEDAKRGLSLQSIVDRERNLLNSKLLEFDNLLRNPYLVPQNPSFPARSQFPGTNNSMQLPNTQSNGPPAFSSFSQLGASTNLGSNITSQAPGIQPNTLFGQPSLPQNTSQSSGRSEMKFGMPGVFGSQLSAPTPGISSNPHAFNFGSGVVSTGSHSVPFTAIPAHDPPSGFSSGPKLSANAAPSPIMDEEDGSGDNKIWMKEKWERGEIPEEEPPQSELIELLTGSCLLFCDVLVCERAGLIISS</sequence>
<protein>
    <recommendedName>
        <fullName evidence="8">C3H1-type domain-containing protein</fullName>
    </recommendedName>
</protein>
<reference evidence="9" key="1">
    <citation type="submission" date="2021-03" db="EMBL/GenBank/DDBJ databases">
        <authorList>
            <person name="Li Z."/>
            <person name="Yang C."/>
        </authorList>
    </citation>
    <scope>NUCLEOTIDE SEQUENCE</scope>
    <source>
        <strain evidence="9">Dzin_1.0</strain>
        <tissue evidence="9">Leaf</tissue>
    </source>
</reference>
<evidence type="ECO:0000256" key="3">
    <source>
        <dbReference type="ARBA" id="ARBA00022771"/>
    </source>
</evidence>
<evidence type="ECO:0000259" key="8">
    <source>
        <dbReference type="PROSITE" id="PS50103"/>
    </source>
</evidence>
<dbReference type="Pfam" id="PF00642">
    <property type="entry name" value="zf-CCCH"/>
    <property type="match status" value="1"/>
</dbReference>
<evidence type="ECO:0000313" key="9">
    <source>
        <dbReference type="EMBL" id="KAJ0985219.1"/>
    </source>
</evidence>
<feature type="domain" description="C3H1-type" evidence="8">
    <location>
        <begin position="2"/>
        <end position="29"/>
    </location>
</feature>
<feature type="compositionally biased region" description="Polar residues" evidence="7">
    <location>
        <begin position="94"/>
        <end position="108"/>
    </location>
</feature>
<dbReference type="InterPro" id="IPR051767">
    <property type="entry name" value="Nucleoporin_NUP42"/>
</dbReference>
<feature type="compositionally biased region" description="Polar residues" evidence="7">
    <location>
        <begin position="44"/>
        <end position="57"/>
    </location>
</feature>
<evidence type="ECO:0000256" key="2">
    <source>
        <dbReference type="ARBA" id="ARBA00022723"/>
    </source>
</evidence>
<dbReference type="EMBL" id="JAGGNH010000001">
    <property type="protein sequence ID" value="KAJ0985219.1"/>
    <property type="molecule type" value="Genomic_DNA"/>
</dbReference>
<proteinExistence type="predicted"/>
<comment type="caution">
    <text evidence="9">The sequence shown here is derived from an EMBL/GenBank/DDBJ whole genome shotgun (WGS) entry which is preliminary data.</text>
</comment>
<accession>A0A9D5HQH3</accession>
<evidence type="ECO:0000256" key="5">
    <source>
        <dbReference type="ARBA" id="ARBA00023242"/>
    </source>
</evidence>
<evidence type="ECO:0000256" key="7">
    <source>
        <dbReference type="SAM" id="MobiDB-lite"/>
    </source>
</evidence>
<evidence type="ECO:0000313" key="10">
    <source>
        <dbReference type="Proteomes" id="UP001085076"/>
    </source>
</evidence>
<dbReference type="GO" id="GO:0008270">
    <property type="term" value="F:zinc ion binding"/>
    <property type="evidence" value="ECO:0007669"/>
    <property type="project" value="UniProtKB-KW"/>
</dbReference>
<keyword evidence="4 6" id="KW-0862">Zinc</keyword>
<dbReference type="OrthoDB" id="250836at2759"/>
<dbReference type="GO" id="GO:0005634">
    <property type="term" value="C:nucleus"/>
    <property type="evidence" value="ECO:0007669"/>
    <property type="project" value="UniProtKB-SubCell"/>
</dbReference>
<feature type="region of interest" description="Disordered" evidence="7">
    <location>
        <begin position="331"/>
        <end position="358"/>
    </location>
</feature>
<gene>
    <name evidence="9" type="ORF">J5N97_003575</name>
</gene>
<organism evidence="9 10">
    <name type="scientific">Dioscorea zingiberensis</name>
    <dbReference type="NCBI Taxonomy" id="325984"/>
    <lineage>
        <taxon>Eukaryota</taxon>
        <taxon>Viridiplantae</taxon>
        <taxon>Streptophyta</taxon>
        <taxon>Embryophyta</taxon>
        <taxon>Tracheophyta</taxon>
        <taxon>Spermatophyta</taxon>
        <taxon>Magnoliopsida</taxon>
        <taxon>Liliopsida</taxon>
        <taxon>Dioscoreales</taxon>
        <taxon>Dioscoreaceae</taxon>
        <taxon>Dioscorea</taxon>
    </lineage>
</organism>
<dbReference type="InterPro" id="IPR000571">
    <property type="entry name" value="Znf_CCCH"/>
</dbReference>
<dbReference type="AlphaFoldDB" id="A0A9D5HQH3"/>
<dbReference type="SUPFAM" id="SSF90229">
    <property type="entry name" value="CCCH zinc finger"/>
    <property type="match status" value="1"/>
</dbReference>
<dbReference type="PROSITE" id="PS50103">
    <property type="entry name" value="ZF_C3H1"/>
    <property type="match status" value="1"/>
</dbReference>
<dbReference type="InterPro" id="IPR036855">
    <property type="entry name" value="Znf_CCCH_sf"/>
</dbReference>
<keyword evidence="10" id="KW-1185">Reference proteome</keyword>
<dbReference type="PANTHER" id="PTHR46527:SF1">
    <property type="entry name" value="NUCLEOPORIN NUP42"/>
    <property type="match status" value="1"/>
</dbReference>
<evidence type="ECO:0000256" key="4">
    <source>
        <dbReference type="ARBA" id="ARBA00022833"/>
    </source>
</evidence>
<keyword evidence="2 6" id="KW-0479">Metal-binding</keyword>
<dbReference type="SMART" id="SM00356">
    <property type="entry name" value="ZnF_C3H1"/>
    <property type="match status" value="1"/>
</dbReference>
<dbReference type="PANTHER" id="PTHR46527">
    <property type="entry name" value="NUCLEOPORIN-LIKE PROTEIN 2"/>
    <property type="match status" value="1"/>
</dbReference>
<evidence type="ECO:0000256" key="6">
    <source>
        <dbReference type="PROSITE-ProRule" id="PRU00723"/>
    </source>
</evidence>
<comment type="subcellular location">
    <subcellularLocation>
        <location evidence="1">Nucleus</location>
    </subcellularLocation>
</comment>
<feature type="zinc finger region" description="C3H1-type" evidence="6">
    <location>
        <begin position="2"/>
        <end position="29"/>
    </location>
</feature>
<evidence type="ECO:0000256" key="1">
    <source>
        <dbReference type="ARBA" id="ARBA00004123"/>
    </source>
</evidence>
<reference evidence="9" key="2">
    <citation type="journal article" date="2022" name="Hortic Res">
        <title>The genome of Dioscorea zingiberensis sheds light on the biosynthesis, origin and evolution of the medicinally important diosgenin saponins.</title>
        <authorList>
            <person name="Li Y."/>
            <person name="Tan C."/>
            <person name="Li Z."/>
            <person name="Guo J."/>
            <person name="Li S."/>
            <person name="Chen X."/>
            <person name="Wang C."/>
            <person name="Dai X."/>
            <person name="Yang H."/>
            <person name="Song W."/>
            <person name="Hou L."/>
            <person name="Xu J."/>
            <person name="Tong Z."/>
            <person name="Xu A."/>
            <person name="Yuan X."/>
            <person name="Wang W."/>
            <person name="Yang Q."/>
            <person name="Chen L."/>
            <person name="Sun Z."/>
            <person name="Wang K."/>
            <person name="Pan B."/>
            <person name="Chen J."/>
            <person name="Bao Y."/>
            <person name="Liu F."/>
            <person name="Qi X."/>
            <person name="Gang D.R."/>
            <person name="Wen J."/>
            <person name="Li J."/>
        </authorList>
    </citation>
    <scope>NUCLEOTIDE SEQUENCE</scope>
    <source>
        <strain evidence="9">Dzin_1.0</strain>
    </source>
</reference>
<dbReference type="Gene3D" id="4.10.1000.10">
    <property type="entry name" value="Zinc finger, CCCH-type"/>
    <property type="match status" value="1"/>
</dbReference>
<keyword evidence="3 6" id="KW-0863">Zinc-finger</keyword>
<feature type="region of interest" description="Disordered" evidence="7">
    <location>
        <begin position="33"/>
        <end position="108"/>
    </location>
</feature>
<feature type="compositionally biased region" description="Polar residues" evidence="7">
    <location>
        <begin position="64"/>
        <end position="74"/>
    </location>
</feature>
<feature type="region of interest" description="Disordered" evidence="7">
    <location>
        <begin position="205"/>
        <end position="280"/>
    </location>
</feature>
<keyword evidence="5" id="KW-0539">Nucleus</keyword>
<dbReference type="Proteomes" id="UP001085076">
    <property type="component" value="Miscellaneous, Linkage group lg01"/>
</dbReference>
<name>A0A9D5HQH3_9LILI</name>